<dbReference type="GeneID" id="30995263"/>
<accession>A0A1E4RM29</accession>
<dbReference type="EMBL" id="KV454539">
    <property type="protein sequence ID" value="ODV68323.1"/>
    <property type="molecule type" value="Genomic_DNA"/>
</dbReference>
<dbReference type="AlphaFoldDB" id="A0A1E4RM29"/>
<dbReference type="Proteomes" id="UP000095085">
    <property type="component" value="Unassembled WGS sequence"/>
</dbReference>
<proteinExistence type="predicted"/>
<sequence length="58" mass="6761">MGFEWILDVLEWYHDWERTCGNEFESVIDGCMASLVVQLKSLMPQLNVVKGKDRKSPM</sequence>
<keyword evidence="2" id="KW-1185">Reference proteome</keyword>
<evidence type="ECO:0000313" key="1">
    <source>
        <dbReference type="EMBL" id="ODV68323.1"/>
    </source>
</evidence>
<name>A0A1E4RM29_9ASCO</name>
<reference evidence="2" key="1">
    <citation type="submission" date="2016-05" db="EMBL/GenBank/DDBJ databases">
        <title>Comparative genomics of biotechnologically important yeasts.</title>
        <authorList>
            <consortium name="DOE Joint Genome Institute"/>
            <person name="Riley R."/>
            <person name="Haridas S."/>
            <person name="Wolfe K.H."/>
            <person name="Lopes M.R."/>
            <person name="Hittinger C.T."/>
            <person name="Goker M."/>
            <person name="Salamov A."/>
            <person name="Wisecaver J."/>
            <person name="Long T.M."/>
            <person name="Aerts A.L."/>
            <person name="Barry K."/>
            <person name="Choi C."/>
            <person name="Clum A."/>
            <person name="Coughlan A.Y."/>
            <person name="Deshpande S."/>
            <person name="Douglass A.P."/>
            <person name="Hanson S.J."/>
            <person name="Klenk H.-P."/>
            <person name="Labutti K."/>
            <person name="Lapidus A."/>
            <person name="Lindquist E."/>
            <person name="Lipzen A."/>
            <person name="Meier-Kolthoff J.P."/>
            <person name="Ohm R.A."/>
            <person name="Otillar R.P."/>
            <person name="Pangilinan J."/>
            <person name="Peng Y."/>
            <person name="Rokas A."/>
            <person name="Rosa C.A."/>
            <person name="Scheuner C."/>
            <person name="Sibirny A.A."/>
            <person name="Slot J.C."/>
            <person name="Stielow J.B."/>
            <person name="Sun H."/>
            <person name="Kurtzman C.P."/>
            <person name="Blackwell M."/>
            <person name="Grigoriev I.V."/>
            <person name="Jeffries T.W."/>
        </authorList>
    </citation>
    <scope>NUCLEOTIDE SEQUENCE [LARGE SCALE GENOMIC DNA]</scope>
    <source>
        <strain evidence="2">NRRL Y-1933</strain>
    </source>
</reference>
<evidence type="ECO:0000313" key="2">
    <source>
        <dbReference type="Proteomes" id="UP000095085"/>
    </source>
</evidence>
<gene>
    <name evidence="1" type="ORF">HYPBUDRAFT_151842</name>
</gene>
<organism evidence="1 2">
    <name type="scientific">Hyphopichia burtonii NRRL Y-1933</name>
    <dbReference type="NCBI Taxonomy" id="984485"/>
    <lineage>
        <taxon>Eukaryota</taxon>
        <taxon>Fungi</taxon>
        <taxon>Dikarya</taxon>
        <taxon>Ascomycota</taxon>
        <taxon>Saccharomycotina</taxon>
        <taxon>Pichiomycetes</taxon>
        <taxon>Debaryomycetaceae</taxon>
        <taxon>Hyphopichia</taxon>
    </lineage>
</organism>
<dbReference type="RefSeq" id="XP_020077390.1">
    <property type="nucleotide sequence ID" value="XM_020220713.1"/>
</dbReference>
<protein>
    <submittedName>
        <fullName evidence="1">Uncharacterized protein</fullName>
    </submittedName>
</protein>